<dbReference type="GO" id="GO:0003677">
    <property type="term" value="F:DNA binding"/>
    <property type="evidence" value="ECO:0007669"/>
    <property type="project" value="UniProtKB-KW"/>
</dbReference>
<dbReference type="InterPro" id="IPR006555">
    <property type="entry name" value="ATP-dep_Helicase_C"/>
</dbReference>
<keyword evidence="3" id="KW-0067">ATP-binding</keyword>
<evidence type="ECO:0000313" key="3">
    <source>
        <dbReference type="EMBL" id="CCC81251.1"/>
    </source>
</evidence>
<dbReference type="SUPFAM" id="SSF52540">
    <property type="entry name" value="P-loop containing nucleoside triphosphate hydrolases"/>
    <property type="match status" value="1"/>
</dbReference>
<evidence type="ECO:0000313" key="4">
    <source>
        <dbReference type="Proteomes" id="UP000002654"/>
    </source>
</evidence>
<proteinExistence type="predicted"/>
<dbReference type="Gene3D" id="3.40.50.300">
    <property type="entry name" value="P-loop containing nucleotide triphosphate hydrolases"/>
    <property type="match status" value="2"/>
</dbReference>
<dbReference type="KEGG" id="ttn:TTX_0587"/>
<keyword evidence="1" id="KW-0238">DNA-binding</keyword>
<sequence>MRTLLQAPPGFGKTRILARLAVRTGAKTVFFVRSHGEALQAHRYISELGGRASLAFGRATLCKYGARTLGDCISLRERGICKVKYKYINKIFYNFEEIYKEKICPYEYFQSISRQGNITILPMSYLESQEYLAGVADLIRESELVIIDEFHNVLLNDLTAERDLPSSAYCDYGLKRCLLMPFLRELIGDRDLFATTASIPEKFSEIFVNFFSLEYINKDNIFYENLIIDIFPIKIRYNNRNKNQIINIIYKIVSKIFNDYKKLIIFIPNKSLLSYYKAKFKHLPVSEVPLGDVPQVILTYYNSPLSEGLNIDVDSAVLIGFPFPNITDKWLKIKINFIEKLGYNGFKYVYLFAAVSSAIQAMGRAMRELDRRVKYIAAIDDRFWHYRNYMPDWFKRTAVLRDAPSL</sequence>
<dbReference type="PANTHER" id="PTHR11472">
    <property type="entry name" value="DNA REPAIR DEAD HELICASE RAD3/XP-D SUBFAMILY MEMBER"/>
    <property type="match status" value="1"/>
</dbReference>
<dbReference type="EMBL" id="FN869859">
    <property type="protein sequence ID" value="CCC81251.1"/>
    <property type="molecule type" value="Genomic_DNA"/>
</dbReference>
<dbReference type="GO" id="GO:0003678">
    <property type="term" value="F:DNA helicase activity"/>
    <property type="evidence" value="ECO:0007669"/>
    <property type="project" value="InterPro"/>
</dbReference>
<feature type="domain" description="ATP-dependent helicase C-terminal" evidence="2">
    <location>
        <begin position="270"/>
        <end position="385"/>
    </location>
</feature>
<keyword evidence="3" id="KW-0378">Hydrolase</keyword>
<dbReference type="HOGENOM" id="CLU_691906_0_0_2"/>
<dbReference type="STRING" id="768679.TTX_0587"/>
<dbReference type="GO" id="GO:0006139">
    <property type="term" value="P:nucleobase-containing compound metabolic process"/>
    <property type="evidence" value="ECO:0007669"/>
    <property type="project" value="InterPro"/>
</dbReference>
<organism evidence="3 4">
    <name type="scientific">Thermoproteus tenax (strain ATCC 35583 / DSM 2078 / JCM 9277 / NBRC 100435 / Kra 1)</name>
    <dbReference type="NCBI Taxonomy" id="768679"/>
    <lineage>
        <taxon>Archaea</taxon>
        <taxon>Thermoproteota</taxon>
        <taxon>Thermoprotei</taxon>
        <taxon>Thermoproteales</taxon>
        <taxon>Thermoproteaceae</taxon>
        <taxon>Thermoproteus</taxon>
    </lineage>
</organism>
<dbReference type="Proteomes" id="UP000002654">
    <property type="component" value="Chromosome"/>
</dbReference>
<dbReference type="AlphaFoldDB" id="G4RNV7"/>
<keyword evidence="3" id="KW-0547">Nucleotide-binding</keyword>
<dbReference type="Pfam" id="PF06733">
    <property type="entry name" value="DEAD_2"/>
    <property type="match status" value="1"/>
</dbReference>
<evidence type="ECO:0000256" key="1">
    <source>
        <dbReference type="ARBA" id="ARBA00023125"/>
    </source>
</evidence>
<accession>G4RNV7</accession>
<evidence type="ECO:0000259" key="2">
    <source>
        <dbReference type="SMART" id="SM00491"/>
    </source>
</evidence>
<dbReference type="InterPro" id="IPR045028">
    <property type="entry name" value="DinG/Rad3-like"/>
</dbReference>
<dbReference type="SMART" id="SM00491">
    <property type="entry name" value="HELICc2"/>
    <property type="match status" value="1"/>
</dbReference>
<dbReference type="InterPro" id="IPR010614">
    <property type="entry name" value="RAD3-like_helicase_DEAD"/>
</dbReference>
<dbReference type="Pfam" id="PF13307">
    <property type="entry name" value="Helicase_C_2"/>
    <property type="match status" value="1"/>
</dbReference>
<dbReference type="PANTHER" id="PTHR11472:SF34">
    <property type="entry name" value="REGULATOR OF TELOMERE ELONGATION HELICASE 1"/>
    <property type="match status" value="1"/>
</dbReference>
<dbReference type="OrthoDB" id="27512at2157"/>
<dbReference type="PATRIC" id="fig|768679.9.peg.601"/>
<gene>
    <name evidence="3" type="ordered locus">TTX_0587</name>
</gene>
<name>G4RNV7_THETK</name>
<dbReference type="eggNOG" id="arCOG00770">
    <property type="taxonomic scope" value="Archaea"/>
</dbReference>
<dbReference type="GO" id="GO:0016818">
    <property type="term" value="F:hydrolase activity, acting on acid anhydrides, in phosphorus-containing anhydrides"/>
    <property type="evidence" value="ECO:0007669"/>
    <property type="project" value="InterPro"/>
</dbReference>
<keyword evidence="4" id="KW-1185">Reference proteome</keyword>
<dbReference type="InterPro" id="IPR027417">
    <property type="entry name" value="P-loop_NTPase"/>
</dbReference>
<keyword evidence="3" id="KW-0347">Helicase</keyword>
<protein>
    <submittedName>
        <fullName evidence="3">Rad3-related DNA helicase</fullName>
    </submittedName>
</protein>
<reference evidence="3 4" key="1">
    <citation type="journal article" date="2011" name="PLoS ONE">
        <title>The complete genome sequence of Thermoproteus tenax: a physiologically versatile member of the Crenarchaeota.</title>
        <authorList>
            <person name="Siebers B."/>
            <person name="Zaparty M."/>
            <person name="Raddatz G."/>
            <person name="Tjaden B."/>
            <person name="Albers S.V."/>
            <person name="Bell S.D."/>
            <person name="Blombach F."/>
            <person name="Kletzin A."/>
            <person name="Kyrpides N."/>
            <person name="Lanz C."/>
            <person name="Plagens A."/>
            <person name="Rampp M."/>
            <person name="Rosinus A."/>
            <person name="von Jan M."/>
            <person name="Makarova K.S."/>
            <person name="Klenk H.P."/>
            <person name="Schuster S.C."/>
            <person name="Hensel R."/>
        </authorList>
    </citation>
    <scope>NUCLEOTIDE SEQUENCE [LARGE SCALE GENOMIC DNA]</scope>
    <source>
        <strain evidence="4">ATCC 35583 / DSM 2078 / JCM 9277 / NBRC 100435 / Kra 1</strain>
    </source>
</reference>
<dbReference type="GO" id="GO:0005524">
    <property type="term" value="F:ATP binding"/>
    <property type="evidence" value="ECO:0007669"/>
    <property type="project" value="InterPro"/>
</dbReference>
<dbReference type="PaxDb" id="768679-TTX_0587"/>